<dbReference type="GeneID" id="66718197"/>
<organism evidence="2 4">
    <name type="scientific">Nocardia nova</name>
    <dbReference type="NCBI Taxonomy" id="37330"/>
    <lineage>
        <taxon>Bacteria</taxon>
        <taxon>Bacillati</taxon>
        <taxon>Actinomycetota</taxon>
        <taxon>Actinomycetes</taxon>
        <taxon>Mycobacteriales</taxon>
        <taxon>Nocardiaceae</taxon>
        <taxon>Nocardia</taxon>
    </lineage>
</organism>
<keyword evidence="4" id="KW-1185">Reference proteome</keyword>
<comment type="caution">
    <text evidence="2">The sequence shown here is derived from an EMBL/GenBank/DDBJ whole genome shotgun (WGS) entry which is preliminary data.</text>
</comment>
<dbReference type="Proteomes" id="UP000238356">
    <property type="component" value="Unassembled WGS sequence"/>
</dbReference>
<dbReference type="AlphaFoldDB" id="A0A2S6AF99"/>
<evidence type="ECO:0000313" key="2">
    <source>
        <dbReference type="EMBL" id="PPJ33075.1"/>
    </source>
</evidence>
<dbReference type="EMBL" id="PYHS01000006">
    <property type="protein sequence ID" value="PSR63028.1"/>
    <property type="molecule type" value="Genomic_DNA"/>
</dbReference>
<evidence type="ECO:0000313" key="5">
    <source>
        <dbReference type="Proteomes" id="UP000241647"/>
    </source>
</evidence>
<dbReference type="Pfam" id="PF00934">
    <property type="entry name" value="PE"/>
    <property type="match status" value="1"/>
</dbReference>
<dbReference type="EMBL" id="PSZD01000001">
    <property type="protein sequence ID" value="PPJ33075.1"/>
    <property type="molecule type" value="Genomic_DNA"/>
</dbReference>
<dbReference type="Gene3D" id="1.10.287.850">
    <property type="entry name" value="HP0062-like domain"/>
    <property type="match status" value="1"/>
</dbReference>
<dbReference type="SUPFAM" id="SSF140459">
    <property type="entry name" value="PE/PPE dimer-like"/>
    <property type="match status" value="1"/>
</dbReference>
<dbReference type="RefSeq" id="WP_030516766.1">
    <property type="nucleotide sequence ID" value="NZ_JADLQW010000015.1"/>
</dbReference>
<sequence>MVGLLGVQPEVVLAASAELDLLAERLTAATALSGPATHVVPAGAEEVSVAAATHLNEGALSHDRAAAQAILELHHAAAILRQQLASYIAQDAVNAAGTAAIQF</sequence>
<dbReference type="InterPro" id="IPR000084">
    <property type="entry name" value="PE-PGRS_N"/>
</dbReference>
<evidence type="ECO:0000313" key="4">
    <source>
        <dbReference type="Proteomes" id="UP000238356"/>
    </source>
</evidence>
<feature type="domain" description="PE" evidence="1">
    <location>
        <begin position="6"/>
        <end position="94"/>
    </location>
</feature>
<name>A0A2S6AF99_9NOCA</name>
<proteinExistence type="predicted"/>
<protein>
    <submittedName>
        <fullName evidence="2">PE family protein</fullName>
    </submittedName>
</protein>
<evidence type="ECO:0000313" key="3">
    <source>
        <dbReference type="EMBL" id="PSR63028.1"/>
    </source>
</evidence>
<dbReference type="InterPro" id="IPR038332">
    <property type="entry name" value="PPE_sf"/>
</dbReference>
<dbReference type="Proteomes" id="UP000241647">
    <property type="component" value="Unassembled WGS sequence"/>
</dbReference>
<reference evidence="4 5" key="1">
    <citation type="submission" date="2018-02" db="EMBL/GenBank/DDBJ databases">
        <title>8 Nocardia nova and 1 Nocardia cyriacigeorgica strain used for evolution to TMP-SMX.</title>
        <authorList>
            <person name="Mehta H."/>
            <person name="Weng J."/>
            <person name="Shamoo Y."/>
        </authorList>
    </citation>
    <scope>NUCLEOTIDE SEQUENCE [LARGE SCALE GENOMIC DNA]</scope>
    <source>
        <strain evidence="3 5">ATCC 33727</strain>
        <strain evidence="2 4">BAA2227</strain>
    </source>
</reference>
<evidence type="ECO:0000259" key="1">
    <source>
        <dbReference type="Pfam" id="PF00934"/>
    </source>
</evidence>
<gene>
    <name evidence="2" type="ORF">C5F51_01880</name>
    <name evidence="3" type="ORF">C8259_15065</name>
</gene>
<accession>A0A2S6AF99</accession>